<dbReference type="InterPro" id="IPR026587">
    <property type="entry name" value="Sirtuin_class_II"/>
</dbReference>
<keyword evidence="2 5" id="KW-0479">Metal-binding</keyword>
<dbReference type="GeneID" id="110986284"/>
<feature type="domain" description="Deacetylase sirtuin-type" evidence="7">
    <location>
        <begin position="72"/>
        <end position="349"/>
    </location>
</feature>
<evidence type="ECO:0000313" key="8">
    <source>
        <dbReference type="Proteomes" id="UP000694845"/>
    </source>
</evidence>
<evidence type="ECO:0000256" key="5">
    <source>
        <dbReference type="HAMAP-Rule" id="MF_03161"/>
    </source>
</evidence>
<dbReference type="Gene3D" id="3.40.50.1220">
    <property type="entry name" value="TPP-binding domain"/>
    <property type="match status" value="1"/>
</dbReference>
<comment type="catalytic activity">
    <reaction evidence="5">
        <text>N(6)-acetyl-L-lysyl-[protein] + NAD(+) + H2O = 2''-O-acetyl-ADP-D-ribose + nicotinamide + L-lysyl-[protein]</text>
        <dbReference type="Rhea" id="RHEA:43636"/>
        <dbReference type="Rhea" id="RHEA-COMP:9752"/>
        <dbReference type="Rhea" id="RHEA-COMP:10731"/>
        <dbReference type="ChEBI" id="CHEBI:15377"/>
        <dbReference type="ChEBI" id="CHEBI:17154"/>
        <dbReference type="ChEBI" id="CHEBI:29969"/>
        <dbReference type="ChEBI" id="CHEBI:57540"/>
        <dbReference type="ChEBI" id="CHEBI:61930"/>
        <dbReference type="ChEBI" id="CHEBI:83767"/>
        <dbReference type="EC" id="2.3.1.286"/>
    </reaction>
</comment>
<feature type="binding site" evidence="5">
    <location>
        <begin position="97"/>
        <end position="117"/>
    </location>
    <ligand>
        <name>NAD(+)</name>
        <dbReference type="ChEBI" id="CHEBI:57540"/>
    </ligand>
</feature>
<feature type="binding site" evidence="5 6">
    <location>
        <position position="204"/>
    </location>
    <ligand>
        <name>Zn(2+)</name>
        <dbReference type="ChEBI" id="CHEBI:29105"/>
    </ligand>
</feature>
<organism evidence="8 9">
    <name type="scientific">Acanthaster planci</name>
    <name type="common">Crown-of-thorns starfish</name>
    <dbReference type="NCBI Taxonomy" id="133434"/>
    <lineage>
        <taxon>Eukaryota</taxon>
        <taxon>Metazoa</taxon>
        <taxon>Echinodermata</taxon>
        <taxon>Eleutherozoa</taxon>
        <taxon>Asterozoa</taxon>
        <taxon>Asteroidea</taxon>
        <taxon>Valvatacea</taxon>
        <taxon>Valvatida</taxon>
        <taxon>Acanthasteridae</taxon>
        <taxon>Acanthaster</taxon>
    </lineage>
</organism>
<dbReference type="OrthoDB" id="424302at2759"/>
<dbReference type="InterPro" id="IPR026591">
    <property type="entry name" value="Sirtuin_cat_small_dom_sf"/>
</dbReference>
<comment type="function">
    <text evidence="5">NAD-dependent protein deacylase. Catalyzes the NAD-dependent hydrolysis of acyl groups from lysine residues.</text>
</comment>
<dbReference type="GO" id="GO:0005759">
    <property type="term" value="C:mitochondrial matrix"/>
    <property type="evidence" value="ECO:0007669"/>
    <property type="project" value="UniProtKB-SubCell"/>
</dbReference>
<protein>
    <recommendedName>
        <fullName evidence="5">NAD-dependent protein deacylase</fullName>
        <ecNumber evidence="5">2.3.1.-</ecNumber>
    </recommendedName>
    <alternativeName>
        <fullName evidence="5">Regulatory protein SIR2 homolog</fullName>
    </alternativeName>
</protein>
<name>A0A8B7ZFF6_ACAPL</name>
<proteinExistence type="inferred from homology"/>
<evidence type="ECO:0000259" key="7">
    <source>
        <dbReference type="PROSITE" id="PS50305"/>
    </source>
</evidence>
<keyword evidence="5" id="KW-0496">Mitochondrion</keyword>
<dbReference type="InterPro" id="IPR003000">
    <property type="entry name" value="Sirtuin"/>
</dbReference>
<dbReference type="KEGG" id="aplc:110986284"/>
<feature type="binding site" evidence="5 6">
    <location>
        <position position="207"/>
    </location>
    <ligand>
        <name>Zn(2+)</name>
        <dbReference type="ChEBI" id="CHEBI:29105"/>
    </ligand>
</feature>
<feature type="binding site" evidence="5">
    <location>
        <begin position="321"/>
        <end position="323"/>
    </location>
    <ligand>
        <name>NAD(+)</name>
        <dbReference type="ChEBI" id="CHEBI:57540"/>
    </ligand>
</feature>
<evidence type="ECO:0000256" key="2">
    <source>
        <dbReference type="ARBA" id="ARBA00022723"/>
    </source>
</evidence>
<dbReference type="EC" id="2.3.1.-" evidence="5"/>
<dbReference type="InterPro" id="IPR026590">
    <property type="entry name" value="Ssirtuin_cat_dom"/>
</dbReference>
<dbReference type="InterPro" id="IPR050134">
    <property type="entry name" value="NAD-dep_sirtuin_deacylases"/>
</dbReference>
<feature type="active site" description="Proton acceptor" evidence="5 6">
    <location>
        <position position="196"/>
    </location>
</feature>
<feature type="binding site" evidence="5">
    <location>
        <begin position="295"/>
        <end position="297"/>
    </location>
    <ligand>
        <name>NAD(+)</name>
        <dbReference type="ChEBI" id="CHEBI:57540"/>
    </ligand>
</feature>
<keyword evidence="4 5" id="KW-0520">NAD</keyword>
<evidence type="ECO:0000256" key="1">
    <source>
        <dbReference type="ARBA" id="ARBA00022679"/>
    </source>
</evidence>
<dbReference type="Gene3D" id="3.30.1600.10">
    <property type="entry name" value="SIR2/SIRT2 'Small Domain"/>
    <property type="match status" value="1"/>
</dbReference>
<keyword evidence="8" id="KW-1185">Reference proteome</keyword>
<evidence type="ECO:0000256" key="3">
    <source>
        <dbReference type="ARBA" id="ARBA00022833"/>
    </source>
</evidence>
<evidence type="ECO:0000313" key="9">
    <source>
        <dbReference type="RefSeq" id="XP_022103732.1"/>
    </source>
</evidence>
<dbReference type="GO" id="GO:0008270">
    <property type="term" value="F:zinc ion binding"/>
    <property type="evidence" value="ECO:0007669"/>
    <property type="project" value="UniProtKB-UniRule"/>
</dbReference>
<sequence>MAAIILHVVSLANRPCRRSNFILKSSKVPLKQVMFATIASGTHIEHLSTQPQIFKPDDDSVVKETSCVPESSPVDEAALEKLQDFVSASKRLFVLTGAGISTESGIPDYRSEGVGLYARSDSRPIQYQDFLKSASKRRRYWARNFVGWPKFSSVLPNAAHWALAEWEWAGKVHWLVTQNVDALHTKAQSRRVIELHGCSAWIVCLSCGQKTTRDKLQKRMKEMNPQFSVESQVIAPDGDVVLSDEAVAGFTVPSCSSCHGILKPDLVFFGDNVPRDIRESAFARLLEADAVLVAGSSLEVYSGFRFALAAKEQKKPLGIVNIGPTRADQLAKLKIDGRLSSILPRIQVA</sequence>
<dbReference type="PROSITE" id="PS50305">
    <property type="entry name" value="SIRTUIN"/>
    <property type="match status" value="1"/>
</dbReference>
<feature type="binding site" evidence="5 6">
    <location>
        <position position="255"/>
    </location>
    <ligand>
        <name>Zn(2+)</name>
        <dbReference type="ChEBI" id="CHEBI:29105"/>
    </ligand>
</feature>
<dbReference type="AlphaFoldDB" id="A0A8B7ZFF6"/>
<dbReference type="CTD" id="23409"/>
<dbReference type="Pfam" id="PF02146">
    <property type="entry name" value="SIR2"/>
    <property type="match status" value="1"/>
</dbReference>
<dbReference type="InterPro" id="IPR029035">
    <property type="entry name" value="DHS-like_NAD/FAD-binding_dom"/>
</dbReference>
<feature type="binding site" evidence="5">
    <location>
        <position position="339"/>
    </location>
    <ligand>
        <name>NAD(+)</name>
        <dbReference type="ChEBI" id="CHEBI:57540"/>
    </ligand>
</feature>
<keyword evidence="3 5" id="KW-0862">Zinc</keyword>
<accession>A0A8B7ZFF6</accession>
<comment type="cofactor">
    <cofactor evidence="5">
        <name>Zn(2+)</name>
        <dbReference type="ChEBI" id="CHEBI:29105"/>
    </cofactor>
    <text evidence="5">Binds 1 zinc ion per subunit.</text>
</comment>
<comment type="similarity">
    <text evidence="5">Belongs to the sirtuin family. Class II subfamily.</text>
</comment>
<dbReference type="NCBIfam" id="NF003738">
    <property type="entry name" value="PRK05333.1"/>
    <property type="match status" value="1"/>
</dbReference>
<dbReference type="Proteomes" id="UP000694845">
    <property type="component" value="Unplaced"/>
</dbReference>
<dbReference type="OMA" id="RRHYWAR"/>
<dbReference type="HAMAP" id="MF_01967">
    <property type="entry name" value="Sirtuin_ClassII"/>
    <property type="match status" value="1"/>
</dbReference>
<dbReference type="GO" id="GO:0070403">
    <property type="term" value="F:NAD+ binding"/>
    <property type="evidence" value="ECO:0007669"/>
    <property type="project" value="UniProtKB-UniRule"/>
</dbReference>
<keyword evidence="1 5" id="KW-0808">Transferase</keyword>
<gene>
    <name evidence="9" type="primary">LOC110986284</name>
</gene>
<feature type="binding site" evidence="5">
    <location>
        <begin position="178"/>
        <end position="181"/>
    </location>
    <ligand>
        <name>NAD(+)</name>
        <dbReference type="ChEBI" id="CHEBI:57540"/>
    </ligand>
</feature>
<dbReference type="PANTHER" id="PTHR11085">
    <property type="entry name" value="NAD-DEPENDENT PROTEIN DEACYLASE SIRTUIN-5, MITOCHONDRIAL-RELATED"/>
    <property type="match status" value="1"/>
</dbReference>
<dbReference type="CDD" id="cd01409">
    <property type="entry name" value="SIRT4"/>
    <property type="match status" value="1"/>
</dbReference>
<dbReference type="GO" id="GO:0017136">
    <property type="term" value="F:histone deacetylase activity, NAD-dependent"/>
    <property type="evidence" value="ECO:0007669"/>
    <property type="project" value="TreeGrafter"/>
</dbReference>
<dbReference type="PANTHER" id="PTHR11085:SF10">
    <property type="entry name" value="NAD-DEPENDENT PROTEIN DEACYLASE SIRTUIN-5, MITOCHONDRIAL-RELATED"/>
    <property type="match status" value="1"/>
</dbReference>
<comment type="subcellular location">
    <subcellularLocation>
        <location evidence="5">Mitochondrion matrix</location>
    </subcellularLocation>
</comment>
<dbReference type="SUPFAM" id="SSF52467">
    <property type="entry name" value="DHS-like NAD/FAD-binding domain"/>
    <property type="match status" value="1"/>
</dbReference>
<dbReference type="RefSeq" id="XP_022103732.1">
    <property type="nucleotide sequence ID" value="XM_022248040.1"/>
</dbReference>
<evidence type="ECO:0000256" key="4">
    <source>
        <dbReference type="ARBA" id="ARBA00023027"/>
    </source>
</evidence>
<reference evidence="9" key="1">
    <citation type="submission" date="2025-08" db="UniProtKB">
        <authorList>
            <consortium name="RefSeq"/>
        </authorList>
    </citation>
    <scope>IDENTIFICATION</scope>
</reference>
<feature type="binding site" evidence="5 6">
    <location>
        <position position="258"/>
    </location>
    <ligand>
        <name>Zn(2+)</name>
        <dbReference type="ChEBI" id="CHEBI:29105"/>
    </ligand>
</feature>
<evidence type="ECO:0000256" key="6">
    <source>
        <dbReference type="PROSITE-ProRule" id="PRU00236"/>
    </source>
</evidence>